<evidence type="ECO:0000256" key="1">
    <source>
        <dbReference type="ARBA" id="ARBA00023015"/>
    </source>
</evidence>
<dbReference type="Gene3D" id="1.10.10.60">
    <property type="entry name" value="Homeodomain-like"/>
    <property type="match status" value="1"/>
</dbReference>
<evidence type="ECO:0000256" key="2">
    <source>
        <dbReference type="ARBA" id="ARBA00023125"/>
    </source>
</evidence>
<dbReference type="SMART" id="SM00342">
    <property type="entry name" value="HTH_ARAC"/>
    <property type="match status" value="1"/>
</dbReference>
<dbReference type="PANTHER" id="PTHR43280:SF28">
    <property type="entry name" value="HTH-TYPE TRANSCRIPTIONAL ACTIVATOR RHAS"/>
    <property type="match status" value="1"/>
</dbReference>
<keyword evidence="6" id="KW-1185">Reference proteome</keyword>
<dbReference type="EMBL" id="JAKILJ010000046">
    <property type="protein sequence ID" value="MCL1106999.1"/>
    <property type="molecule type" value="Genomic_DNA"/>
</dbReference>
<dbReference type="PROSITE" id="PS01124">
    <property type="entry name" value="HTH_ARAC_FAMILY_2"/>
    <property type="match status" value="1"/>
</dbReference>
<dbReference type="SUPFAM" id="SSF46689">
    <property type="entry name" value="Homeodomain-like"/>
    <property type="match status" value="1"/>
</dbReference>
<keyword evidence="1" id="KW-0805">Transcription regulation</keyword>
<evidence type="ECO:0000313" key="5">
    <source>
        <dbReference type="EMBL" id="MCL1106999.1"/>
    </source>
</evidence>
<name>A0A9X1Z831_9GAMM</name>
<comment type="caution">
    <text evidence="5">The sequence shown here is derived from an EMBL/GenBank/DDBJ whole genome shotgun (WGS) entry which is preliminary data.</text>
</comment>
<dbReference type="GO" id="GO:0003700">
    <property type="term" value="F:DNA-binding transcription factor activity"/>
    <property type="evidence" value="ECO:0007669"/>
    <property type="project" value="InterPro"/>
</dbReference>
<dbReference type="PANTHER" id="PTHR43280">
    <property type="entry name" value="ARAC-FAMILY TRANSCRIPTIONAL REGULATOR"/>
    <property type="match status" value="1"/>
</dbReference>
<dbReference type="InterPro" id="IPR009057">
    <property type="entry name" value="Homeodomain-like_sf"/>
</dbReference>
<dbReference type="AlphaFoldDB" id="A0A9X1Z831"/>
<dbReference type="Proteomes" id="UP001139408">
    <property type="component" value="Unassembled WGS sequence"/>
</dbReference>
<evidence type="ECO:0000259" key="4">
    <source>
        <dbReference type="PROSITE" id="PS01124"/>
    </source>
</evidence>
<proteinExistence type="predicted"/>
<keyword evidence="2" id="KW-0238">DNA-binding</keyword>
<accession>A0A9X1Z831</accession>
<dbReference type="RefSeq" id="WP_188926355.1">
    <property type="nucleotide sequence ID" value="NZ_BMQI01000043.1"/>
</dbReference>
<gene>
    <name evidence="5" type="ORF">L2749_17365</name>
</gene>
<dbReference type="Pfam" id="PF12833">
    <property type="entry name" value="HTH_18"/>
    <property type="match status" value="1"/>
</dbReference>
<dbReference type="GO" id="GO:0043565">
    <property type="term" value="F:sequence-specific DNA binding"/>
    <property type="evidence" value="ECO:0007669"/>
    <property type="project" value="InterPro"/>
</dbReference>
<organism evidence="5 6">
    <name type="scientific">Shewanella algicola</name>
    <dbReference type="NCBI Taxonomy" id="640633"/>
    <lineage>
        <taxon>Bacteria</taxon>
        <taxon>Pseudomonadati</taxon>
        <taxon>Pseudomonadota</taxon>
        <taxon>Gammaproteobacteria</taxon>
        <taxon>Alteromonadales</taxon>
        <taxon>Shewanellaceae</taxon>
        <taxon>Shewanella</taxon>
    </lineage>
</organism>
<dbReference type="InterPro" id="IPR018060">
    <property type="entry name" value="HTH_AraC"/>
</dbReference>
<protein>
    <submittedName>
        <fullName evidence="5">Helix-turn-helix domain-containing protein</fullName>
    </submittedName>
</protein>
<keyword evidence="3" id="KW-0804">Transcription</keyword>
<sequence length="311" mass="35846">MIKFKCRPALHTKIVIEYCDSKGISVPDEYQHIRLLSDDDKINYYSINNILYEMEAMDNNPYFFADLEHVFRERLIPFTIKILDFNKSAALNLLDFTHYYRSISDLAWSSIVSKTSVTLVAKRGPEQLASKYDDLFIYFCMIEIFKPLLEKSDDMLIRLPYGRDFYSKYINMFEQVEFNKDHFSVTINKDEGDIVEDKQLVVENISELERVNAAANSIPYHSLSLAALSQVINMTPRSLQRELKLLDTNPQSIINDAKINHIISRLLINKGNIKLTAYECGFTDMSTFSRFFSKVAGLSPKAFCNAKISAS</sequence>
<reference evidence="5" key="1">
    <citation type="submission" date="2022-01" db="EMBL/GenBank/DDBJ databases">
        <title>Whole genome-based taxonomy of the Shewanellaceae.</title>
        <authorList>
            <person name="Martin-Rodriguez A.J."/>
        </authorList>
    </citation>
    <scope>NUCLEOTIDE SEQUENCE</scope>
    <source>
        <strain evidence="5">DSM 23803</strain>
    </source>
</reference>
<feature type="domain" description="HTH araC/xylS-type" evidence="4">
    <location>
        <begin position="209"/>
        <end position="306"/>
    </location>
</feature>
<evidence type="ECO:0000256" key="3">
    <source>
        <dbReference type="ARBA" id="ARBA00023163"/>
    </source>
</evidence>
<evidence type="ECO:0000313" key="6">
    <source>
        <dbReference type="Proteomes" id="UP001139408"/>
    </source>
</evidence>